<dbReference type="EMBL" id="WUQX01000001">
    <property type="protein sequence ID" value="MXP78164.1"/>
    <property type="molecule type" value="Genomic_DNA"/>
</dbReference>
<dbReference type="AlphaFoldDB" id="A0A7X3MKS8"/>
<dbReference type="Gene3D" id="3.90.70.10">
    <property type="entry name" value="Cysteine proteinases"/>
    <property type="match status" value="1"/>
</dbReference>
<sequence>MDASRRIRARKRRRQVQRQIMLMSWLLIFLIVVLFCCHAQKKEDELAAKQVVKAESSKKMDQITVEIETDEQKVKRVKKEAVKQGYPESVIELLDKNVETASFVEHYGEKKDEPSADTIGDDFTAGEIPNLYQYDERWGYAPYGTSIVAISGCGPTCMAMVASGLTGDASITPAKVAAYGTENYYVDENNDTYWAFMKEAGENWNLSCYDTQQLTEEQVRDELTQGKPIICSMSPGDFTQNGHFIVLTGYEDGKIRVNDPFSKKNSDKRWVYADIVSQIRGMWVYSIKQ</sequence>
<evidence type="ECO:0000313" key="2">
    <source>
        <dbReference type="EMBL" id="MXP78164.1"/>
    </source>
</evidence>
<keyword evidence="3" id="KW-1185">Reference proteome</keyword>
<evidence type="ECO:0000259" key="1">
    <source>
        <dbReference type="Pfam" id="PF13529"/>
    </source>
</evidence>
<evidence type="ECO:0000313" key="3">
    <source>
        <dbReference type="Proteomes" id="UP000460412"/>
    </source>
</evidence>
<name>A0A7X3MKS8_9FIRM</name>
<feature type="domain" description="Peptidase C39-like" evidence="1">
    <location>
        <begin position="127"/>
        <end position="260"/>
    </location>
</feature>
<organism evidence="2 3">
    <name type="scientific">Sporofaciens musculi</name>
    <dbReference type="NCBI Taxonomy" id="2681861"/>
    <lineage>
        <taxon>Bacteria</taxon>
        <taxon>Bacillati</taxon>
        <taxon>Bacillota</taxon>
        <taxon>Clostridia</taxon>
        <taxon>Lachnospirales</taxon>
        <taxon>Lachnospiraceae</taxon>
        <taxon>Sporofaciens</taxon>
    </lineage>
</organism>
<dbReference type="RefSeq" id="WP_159754402.1">
    <property type="nucleotide sequence ID" value="NZ_CASSPE010000006.1"/>
</dbReference>
<dbReference type="Pfam" id="PF13529">
    <property type="entry name" value="Peptidase_C39_2"/>
    <property type="match status" value="1"/>
</dbReference>
<reference evidence="2 3" key="1">
    <citation type="submission" date="2019-12" db="EMBL/GenBank/DDBJ databases">
        <title>Sporaefaciens musculi gen. nov., sp. nov., a novel bacterium isolated from the caecum of an obese mouse.</title>
        <authorList>
            <person name="Rasmussen T.S."/>
            <person name="Streidl T."/>
            <person name="Hitch T.C.A."/>
            <person name="Wortmann E."/>
            <person name="Deptula P."/>
            <person name="Hansen M."/>
            <person name="Nielsen D.S."/>
            <person name="Clavel T."/>
            <person name="Vogensen F.K."/>
        </authorList>
    </citation>
    <scope>NUCLEOTIDE SEQUENCE [LARGE SCALE GENOMIC DNA]</scope>
    <source>
        <strain evidence="2 3">WCA-9-b2</strain>
    </source>
</reference>
<dbReference type="Proteomes" id="UP000460412">
    <property type="component" value="Unassembled WGS sequence"/>
</dbReference>
<comment type="caution">
    <text evidence="2">The sequence shown here is derived from an EMBL/GenBank/DDBJ whole genome shotgun (WGS) entry which is preliminary data.</text>
</comment>
<dbReference type="InterPro" id="IPR039564">
    <property type="entry name" value="Peptidase_C39-like"/>
</dbReference>
<accession>A0A7X3MKS8</accession>
<proteinExistence type="predicted"/>
<protein>
    <recommendedName>
        <fullName evidence="1">Peptidase C39-like domain-containing protein</fullName>
    </recommendedName>
</protein>
<gene>
    <name evidence="2" type="ORF">GN277_23240</name>
</gene>